<dbReference type="InterPro" id="IPR036676">
    <property type="entry name" value="PurM-like_C_sf"/>
</dbReference>
<dbReference type="EMBL" id="NDYC01000009">
    <property type="protein sequence ID" value="OXZ28659.1"/>
    <property type="molecule type" value="Genomic_DNA"/>
</dbReference>
<dbReference type="AlphaFoldDB" id="A0A233V8D9"/>
<dbReference type="FunFam" id="3.90.650.10:FF:000011">
    <property type="entry name" value="Phosphoribosylformylglycinamidine cyclo-ligase"/>
    <property type="match status" value="1"/>
</dbReference>
<evidence type="ECO:0000256" key="13">
    <source>
        <dbReference type="ARBA" id="ARBA00033093"/>
    </source>
</evidence>
<feature type="domain" description="PurM-like C-terminal" evidence="17">
    <location>
        <begin position="173"/>
        <end position="329"/>
    </location>
</feature>
<dbReference type="GO" id="GO:0005524">
    <property type="term" value="F:ATP binding"/>
    <property type="evidence" value="ECO:0007669"/>
    <property type="project" value="UniProtKB-KW"/>
</dbReference>
<dbReference type="EC" id="6.3.3.1" evidence="4 15"/>
<evidence type="ECO:0000256" key="1">
    <source>
        <dbReference type="ARBA" id="ARBA00004496"/>
    </source>
</evidence>
<comment type="catalytic activity">
    <reaction evidence="14 15">
        <text>2-formamido-N(1)-(5-O-phospho-beta-D-ribosyl)acetamidine + ATP = 5-amino-1-(5-phospho-beta-D-ribosyl)imidazole + ADP + phosphate + H(+)</text>
        <dbReference type="Rhea" id="RHEA:23032"/>
        <dbReference type="ChEBI" id="CHEBI:15378"/>
        <dbReference type="ChEBI" id="CHEBI:30616"/>
        <dbReference type="ChEBI" id="CHEBI:43474"/>
        <dbReference type="ChEBI" id="CHEBI:137981"/>
        <dbReference type="ChEBI" id="CHEBI:147287"/>
        <dbReference type="ChEBI" id="CHEBI:456216"/>
        <dbReference type="EC" id="6.3.3.1"/>
    </reaction>
</comment>
<evidence type="ECO:0000256" key="5">
    <source>
        <dbReference type="ARBA" id="ARBA00020367"/>
    </source>
</evidence>
<keyword evidence="7 15" id="KW-0436">Ligase</keyword>
<dbReference type="RefSeq" id="WP_094205268.1">
    <property type="nucleotide sequence ID" value="NZ_CACRTP010000022.1"/>
</dbReference>
<dbReference type="PANTHER" id="PTHR10520:SF12">
    <property type="entry name" value="TRIFUNCTIONAL PURINE BIOSYNTHETIC PROTEIN ADENOSINE-3"/>
    <property type="match status" value="1"/>
</dbReference>
<evidence type="ECO:0000256" key="14">
    <source>
        <dbReference type="ARBA" id="ARBA00049057"/>
    </source>
</evidence>
<name>A0A233V8D9_FINMA</name>
<dbReference type="InterPro" id="IPR036921">
    <property type="entry name" value="PurM-like_N_sf"/>
</dbReference>
<dbReference type="CDD" id="cd02196">
    <property type="entry name" value="PurM"/>
    <property type="match status" value="1"/>
</dbReference>
<protein>
    <recommendedName>
        <fullName evidence="5 15">Phosphoribosylformylglycinamidine cyclo-ligase</fullName>
        <ecNumber evidence="4 15">6.3.3.1</ecNumber>
    </recommendedName>
    <alternativeName>
        <fullName evidence="12 15">AIR synthase</fullName>
    </alternativeName>
    <alternativeName>
        <fullName evidence="13 15">AIRS</fullName>
    </alternativeName>
    <alternativeName>
        <fullName evidence="11 15">Phosphoribosyl-aminoimidazole synthetase</fullName>
    </alternativeName>
</protein>
<accession>A0A233V8D9</accession>
<keyword evidence="8 15" id="KW-0547">Nucleotide-binding</keyword>
<dbReference type="Pfam" id="PF02769">
    <property type="entry name" value="AIRS_C"/>
    <property type="match status" value="1"/>
</dbReference>
<dbReference type="GO" id="GO:0004641">
    <property type="term" value="F:phosphoribosylformylglycinamidine cyclo-ligase activity"/>
    <property type="evidence" value="ECO:0007669"/>
    <property type="project" value="UniProtKB-UniRule"/>
</dbReference>
<keyword evidence="9 15" id="KW-0658">Purine biosynthesis</keyword>
<dbReference type="GO" id="GO:0006189">
    <property type="term" value="P:'de novo' IMP biosynthetic process"/>
    <property type="evidence" value="ECO:0007669"/>
    <property type="project" value="UniProtKB-UniRule"/>
</dbReference>
<evidence type="ECO:0000256" key="7">
    <source>
        <dbReference type="ARBA" id="ARBA00022598"/>
    </source>
</evidence>
<dbReference type="GO" id="GO:0004637">
    <property type="term" value="F:phosphoribosylamine-glycine ligase activity"/>
    <property type="evidence" value="ECO:0007669"/>
    <property type="project" value="TreeGrafter"/>
</dbReference>
<comment type="subcellular location">
    <subcellularLocation>
        <location evidence="1 15">Cytoplasm</location>
    </subcellularLocation>
</comment>
<reference evidence="19" key="1">
    <citation type="submission" date="2017-04" db="EMBL/GenBank/DDBJ databases">
        <title>Finegoldia magna isolated from orthopedic joint implant-associated infections.</title>
        <authorList>
            <person name="Bjorklund S."/>
            <person name="Bruggemann H."/>
            <person name="Jensen A."/>
            <person name="Hellmark B."/>
            <person name="Soderquist B."/>
        </authorList>
    </citation>
    <scope>NUCLEOTIDE SEQUENCE [LARGE SCALE GENOMIC DNA]</scope>
    <source>
        <strain evidence="19">CCUG 54800</strain>
    </source>
</reference>
<dbReference type="PANTHER" id="PTHR10520">
    <property type="entry name" value="TRIFUNCTIONAL PURINE BIOSYNTHETIC PROTEIN ADENOSINE-3-RELATED"/>
    <property type="match status" value="1"/>
</dbReference>
<evidence type="ECO:0000256" key="9">
    <source>
        <dbReference type="ARBA" id="ARBA00022755"/>
    </source>
</evidence>
<evidence type="ECO:0000313" key="18">
    <source>
        <dbReference type="EMBL" id="OXZ28659.1"/>
    </source>
</evidence>
<dbReference type="SUPFAM" id="SSF56042">
    <property type="entry name" value="PurM C-terminal domain-like"/>
    <property type="match status" value="1"/>
</dbReference>
<dbReference type="Pfam" id="PF00586">
    <property type="entry name" value="AIRS"/>
    <property type="match status" value="1"/>
</dbReference>
<evidence type="ECO:0000256" key="10">
    <source>
        <dbReference type="ARBA" id="ARBA00022840"/>
    </source>
</evidence>
<dbReference type="Gene3D" id="3.90.650.10">
    <property type="entry name" value="PurM-like C-terminal domain"/>
    <property type="match status" value="1"/>
</dbReference>
<organism evidence="18 19">
    <name type="scientific">Finegoldia magna</name>
    <name type="common">Peptostreptococcus magnus</name>
    <dbReference type="NCBI Taxonomy" id="1260"/>
    <lineage>
        <taxon>Bacteria</taxon>
        <taxon>Bacillati</taxon>
        <taxon>Bacillota</taxon>
        <taxon>Tissierellia</taxon>
        <taxon>Tissierellales</taxon>
        <taxon>Peptoniphilaceae</taxon>
        <taxon>Finegoldia</taxon>
    </lineage>
</organism>
<dbReference type="UniPathway" id="UPA00074">
    <property type="reaction ID" value="UER00129"/>
</dbReference>
<evidence type="ECO:0000313" key="19">
    <source>
        <dbReference type="Proteomes" id="UP000215413"/>
    </source>
</evidence>
<keyword evidence="10 15" id="KW-0067">ATP-binding</keyword>
<gene>
    <name evidence="15" type="primary">purM</name>
    <name evidence="18" type="ORF">B9N49_01795</name>
</gene>
<feature type="domain" description="PurM-like N-terminal" evidence="16">
    <location>
        <begin position="56"/>
        <end position="161"/>
    </location>
</feature>
<dbReference type="Gene3D" id="3.30.1330.10">
    <property type="entry name" value="PurM-like, N-terminal domain"/>
    <property type="match status" value="1"/>
</dbReference>
<dbReference type="InterPro" id="IPR004733">
    <property type="entry name" value="PurM_cligase"/>
</dbReference>
<dbReference type="FunFam" id="3.30.1330.10:FF:000001">
    <property type="entry name" value="Phosphoribosylformylglycinamidine cyclo-ligase"/>
    <property type="match status" value="1"/>
</dbReference>
<evidence type="ECO:0000259" key="17">
    <source>
        <dbReference type="Pfam" id="PF02769"/>
    </source>
</evidence>
<evidence type="ECO:0000256" key="8">
    <source>
        <dbReference type="ARBA" id="ARBA00022741"/>
    </source>
</evidence>
<comment type="pathway">
    <text evidence="2 15">Purine metabolism; IMP biosynthesis via de novo pathway; 5-amino-1-(5-phospho-D-ribosyl)imidazole from N(2)-formyl-N(1)-(5-phospho-D-ribosyl)glycinamide: step 2/2.</text>
</comment>
<dbReference type="GO" id="GO:0046084">
    <property type="term" value="P:adenine biosynthetic process"/>
    <property type="evidence" value="ECO:0007669"/>
    <property type="project" value="TreeGrafter"/>
</dbReference>
<keyword evidence="6 15" id="KW-0963">Cytoplasm</keyword>
<evidence type="ECO:0000256" key="2">
    <source>
        <dbReference type="ARBA" id="ARBA00004686"/>
    </source>
</evidence>
<evidence type="ECO:0000256" key="6">
    <source>
        <dbReference type="ARBA" id="ARBA00022490"/>
    </source>
</evidence>
<evidence type="ECO:0000256" key="11">
    <source>
        <dbReference type="ARBA" id="ARBA00031908"/>
    </source>
</evidence>
<dbReference type="GO" id="GO:0005829">
    <property type="term" value="C:cytosol"/>
    <property type="evidence" value="ECO:0007669"/>
    <property type="project" value="TreeGrafter"/>
</dbReference>
<dbReference type="Proteomes" id="UP000215413">
    <property type="component" value="Unassembled WGS sequence"/>
</dbReference>
<evidence type="ECO:0000256" key="3">
    <source>
        <dbReference type="ARBA" id="ARBA00010280"/>
    </source>
</evidence>
<sequence length="341" mass="36931">MGLTYKDSGVDKEKGYEEVQIIKEIVKKTHGKEVLTGIGGFAGLFKPEISDMKEPVLVSGTDGVGTKIKLAMELDKHDTVGIDLVAMCVNDVLCQGAKPLFFLDYIATGSLKPEKMADLVRGVAEGCTQSECALIGGETAEMPGLYKENDYDLAGFAVGIVDREKIIDGSSIKEGDVAISLSSSGVHSNGFSLVRAALDMANVKLSDKFEDTTVGERLLVPTRIYEKEISALLKEVQIKGIAHITGGGLYENVPRMLPENIGIEFDLKESEIDPVFKAIQEWGNVETKEMFSTFNMGIGMVIVVDAKDVDKSLEVLQKIDPKAKKCGVCKQTETKVAINLD</sequence>
<evidence type="ECO:0000259" key="16">
    <source>
        <dbReference type="Pfam" id="PF00586"/>
    </source>
</evidence>
<comment type="caution">
    <text evidence="18">The sequence shown here is derived from an EMBL/GenBank/DDBJ whole genome shotgun (WGS) entry which is preliminary data.</text>
</comment>
<evidence type="ECO:0000256" key="4">
    <source>
        <dbReference type="ARBA" id="ARBA00013047"/>
    </source>
</evidence>
<dbReference type="InterPro" id="IPR010918">
    <property type="entry name" value="PurM-like_C_dom"/>
</dbReference>
<proteinExistence type="inferred from homology"/>
<dbReference type="NCBIfam" id="TIGR00878">
    <property type="entry name" value="purM"/>
    <property type="match status" value="1"/>
</dbReference>
<dbReference type="HAMAP" id="MF_00741">
    <property type="entry name" value="AIRS"/>
    <property type="match status" value="1"/>
</dbReference>
<comment type="similarity">
    <text evidence="3 15">Belongs to the AIR synthase family.</text>
</comment>
<evidence type="ECO:0000256" key="12">
    <source>
        <dbReference type="ARBA" id="ARBA00032931"/>
    </source>
</evidence>
<evidence type="ECO:0000256" key="15">
    <source>
        <dbReference type="HAMAP-Rule" id="MF_00741"/>
    </source>
</evidence>
<dbReference type="InterPro" id="IPR016188">
    <property type="entry name" value="PurM-like_N"/>
</dbReference>
<dbReference type="SUPFAM" id="SSF55326">
    <property type="entry name" value="PurM N-terminal domain-like"/>
    <property type="match status" value="1"/>
</dbReference>